<organism evidence="1 2">
    <name type="scientific">Pristionchus entomophagus</name>
    <dbReference type="NCBI Taxonomy" id="358040"/>
    <lineage>
        <taxon>Eukaryota</taxon>
        <taxon>Metazoa</taxon>
        <taxon>Ecdysozoa</taxon>
        <taxon>Nematoda</taxon>
        <taxon>Chromadorea</taxon>
        <taxon>Rhabditida</taxon>
        <taxon>Rhabditina</taxon>
        <taxon>Diplogasteromorpha</taxon>
        <taxon>Diplogasteroidea</taxon>
        <taxon>Neodiplogasteridae</taxon>
        <taxon>Pristionchus</taxon>
    </lineage>
</organism>
<feature type="non-terminal residue" evidence="1">
    <location>
        <position position="228"/>
    </location>
</feature>
<gene>
    <name evidence="1" type="ORF">PENTCL1PPCAC_15868</name>
</gene>
<protein>
    <submittedName>
        <fullName evidence="1">Uncharacterized protein</fullName>
    </submittedName>
</protein>
<dbReference type="Pfam" id="PF00328">
    <property type="entry name" value="His_Phos_2"/>
    <property type="match status" value="1"/>
</dbReference>
<reference evidence="1" key="1">
    <citation type="submission" date="2023-10" db="EMBL/GenBank/DDBJ databases">
        <title>Genome assembly of Pristionchus species.</title>
        <authorList>
            <person name="Yoshida K."/>
            <person name="Sommer R.J."/>
        </authorList>
    </citation>
    <scope>NUCLEOTIDE SEQUENCE</scope>
    <source>
        <strain evidence="1">RS0144</strain>
    </source>
</reference>
<sequence>MYSGFGVEGQNFPVKAGYNGVPEWPAGYIPIPVHTVPYDTDFVGNPNAKCDRQDQLYDLVKASTEYQNYINDPQISQILEYLSDETCTNVTIENIYDLHDPLFCQSIHIDELNQTGANIADFYPWYYTGDIPAWTDWIIDMYEQFTDGTANPDGANGIDVSVEIPKIRAGDTLKLHVSNVHGVLNCRDNMDADACRNFYKQLKYYALSAHDDTLAAFLTILGVKKYII</sequence>
<accession>A0AAV5THJ4</accession>
<dbReference type="InterPro" id="IPR029033">
    <property type="entry name" value="His_PPase_superfam"/>
</dbReference>
<dbReference type="Gene3D" id="3.40.50.1240">
    <property type="entry name" value="Phosphoglycerate mutase-like"/>
    <property type="match status" value="1"/>
</dbReference>
<evidence type="ECO:0000313" key="1">
    <source>
        <dbReference type="EMBL" id="GMS93693.1"/>
    </source>
</evidence>
<dbReference type="GO" id="GO:0016791">
    <property type="term" value="F:phosphatase activity"/>
    <property type="evidence" value="ECO:0007669"/>
    <property type="project" value="UniProtKB-ARBA"/>
</dbReference>
<keyword evidence="2" id="KW-1185">Reference proteome</keyword>
<dbReference type="Proteomes" id="UP001432027">
    <property type="component" value="Unassembled WGS sequence"/>
</dbReference>
<dbReference type="AlphaFoldDB" id="A0AAV5THJ4"/>
<comment type="caution">
    <text evidence="1">The sequence shown here is derived from an EMBL/GenBank/DDBJ whole genome shotgun (WGS) entry which is preliminary data.</text>
</comment>
<dbReference type="EMBL" id="BTSX01000004">
    <property type="protein sequence ID" value="GMS93693.1"/>
    <property type="molecule type" value="Genomic_DNA"/>
</dbReference>
<proteinExistence type="predicted"/>
<evidence type="ECO:0000313" key="2">
    <source>
        <dbReference type="Proteomes" id="UP001432027"/>
    </source>
</evidence>
<dbReference type="InterPro" id="IPR000560">
    <property type="entry name" value="His_Pase_clade-2"/>
</dbReference>
<dbReference type="SUPFAM" id="SSF53254">
    <property type="entry name" value="Phosphoglycerate mutase-like"/>
    <property type="match status" value="1"/>
</dbReference>
<name>A0AAV5THJ4_9BILA</name>